<dbReference type="PROSITE" id="PS50893">
    <property type="entry name" value="ABC_TRANSPORTER_2"/>
    <property type="match status" value="1"/>
</dbReference>
<dbReference type="Pfam" id="PF08352">
    <property type="entry name" value="oligo_HPY"/>
    <property type="match status" value="1"/>
</dbReference>
<evidence type="ECO:0000256" key="5">
    <source>
        <dbReference type="SAM" id="MobiDB-lite"/>
    </source>
</evidence>
<dbReference type="Gene3D" id="3.40.50.300">
    <property type="entry name" value="P-loop containing nucleotide triphosphate hydrolases"/>
    <property type="match status" value="1"/>
</dbReference>
<dbReference type="InterPro" id="IPR017871">
    <property type="entry name" value="ABC_transporter-like_CS"/>
</dbReference>
<dbReference type="InterPro" id="IPR050319">
    <property type="entry name" value="ABC_transp_ATP-bind"/>
</dbReference>
<dbReference type="GO" id="GO:0005524">
    <property type="term" value="F:ATP binding"/>
    <property type="evidence" value="ECO:0007669"/>
    <property type="project" value="UniProtKB-KW"/>
</dbReference>
<keyword evidence="2" id="KW-0813">Transport</keyword>
<keyword evidence="3" id="KW-0547">Nucleotide-binding</keyword>
<dbReference type="InterPro" id="IPR003439">
    <property type="entry name" value="ABC_transporter-like_ATP-bd"/>
</dbReference>
<dbReference type="InterPro" id="IPR027417">
    <property type="entry name" value="P-loop_NTPase"/>
</dbReference>
<feature type="domain" description="ABC transporter" evidence="6">
    <location>
        <begin position="1"/>
        <end position="244"/>
    </location>
</feature>
<evidence type="ECO:0000256" key="3">
    <source>
        <dbReference type="ARBA" id="ARBA00022741"/>
    </source>
</evidence>
<comment type="similarity">
    <text evidence="1">Belongs to the ABC transporter superfamily.</text>
</comment>
<dbReference type="SUPFAM" id="SSF52540">
    <property type="entry name" value="P-loop containing nucleoside triphosphate hydrolases"/>
    <property type="match status" value="1"/>
</dbReference>
<sequence>MALYDVTVRHHGPYGPITAVDGVSLEVARGGTVGLVGESGSGKSTLARAIVGLDRPSGGRITVGGREYPARRAAERRRWGRQVQLVFQDPDTALDPRMTVRQSLAEAAGAFTRLDRRGRERRIAQLLELVGLDAGCAGRLPGQLSGGQRQRVAVARALAVDPAVLVADEVTSALDGSVRASLLGMLRDLQRRMGFAMLFISHDLAAVRRVSDTVAVMYLGRIVETVPAGALPDGTRHPYTRTLLSAVPSLHAGRRPAGEPLPLSGEAPDPASPPTGCRFHPRCPVGPSRRPGRDVCAVQDPWHEATRVACHFPYPAGDGADDA</sequence>
<evidence type="ECO:0000256" key="4">
    <source>
        <dbReference type="ARBA" id="ARBA00022840"/>
    </source>
</evidence>
<proteinExistence type="inferred from homology"/>
<evidence type="ECO:0000256" key="2">
    <source>
        <dbReference type="ARBA" id="ARBA00022448"/>
    </source>
</evidence>
<gene>
    <name evidence="7" type="ORF">KVH32_13010</name>
</gene>
<evidence type="ECO:0000313" key="8">
    <source>
        <dbReference type="Proteomes" id="UP000758701"/>
    </source>
</evidence>
<dbReference type="PROSITE" id="PS00211">
    <property type="entry name" value="ABC_TRANSPORTER_1"/>
    <property type="match status" value="1"/>
</dbReference>
<keyword evidence="4 7" id="KW-0067">ATP-binding</keyword>
<name>A0ABS7W260_STROV</name>
<dbReference type="Pfam" id="PF00005">
    <property type="entry name" value="ABC_tran"/>
    <property type="match status" value="1"/>
</dbReference>
<dbReference type="SMART" id="SM00382">
    <property type="entry name" value="AAA"/>
    <property type="match status" value="1"/>
</dbReference>
<dbReference type="Proteomes" id="UP000758701">
    <property type="component" value="Unassembled WGS sequence"/>
</dbReference>
<evidence type="ECO:0000256" key="1">
    <source>
        <dbReference type="ARBA" id="ARBA00005417"/>
    </source>
</evidence>
<dbReference type="NCBIfam" id="TIGR01727">
    <property type="entry name" value="oligo_HPY"/>
    <property type="match status" value="1"/>
</dbReference>
<feature type="region of interest" description="Disordered" evidence="5">
    <location>
        <begin position="251"/>
        <end position="275"/>
    </location>
</feature>
<accession>A0ABS7W260</accession>
<keyword evidence="8" id="KW-1185">Reference proteome</keyword>
<dbReference type="PANTHER" id="PTHR43776:SF7">
    <property type="entry name" value="D,D-DIPEPTIDE TRANSPORT ATP-BINDING PROTEIN DDPF-RELATED"/>
    <property type="match status" value="1"/>
</dbReference>
<evidence type="ECO:0000313" key="7">
    <source>
        <dbReference type="EMBL" id="MBZ6152071.1"/>
    </source>
</evidence>
<dbReference type="InterPro" id="IPR013563">
    <property type="entry name" value="Oligopep_ABC_C"/>
</dbReference>
<reference evidence="7 8" key="1">
    <citation type="submission" date="2021-06" db="EMBL/GenBank/DDBJ databases">
        <title>Ecological speciation of a Streptomyces species isolated from different habitats and geographic origins.</title>
        <authorList>
            <person name="Wang J."/>
        </authorList>
    </citation>
    <scope>NUCLEOTIDE SEQUENCE [LARGE SCALE GENOMIC DNA]</scope>
    <source>
        <strain evidence="7 8">FXJ8.012</strain>
    </source>
</reference>
<organism evidence="7 8">
    <name type="scientific">Streptomyces olivaceus</name>
    <dbReference type="NCBI Taxonomy" id="47716"/>
    <lineage>
        <taxon>Bacteria</taxon>
        <taxon>Bacillati</taxon>
        <taxon>Actinomycetota</taxon>
        <taxon>Actinomycetes</taxon>
        <taxon>Kitasatosporales</taxon>
        <taxon>Streptomycetaceae</taxon>
        <taxon>Streptomyces</taxon>
    </lineage>
</organism>
<dbReference type="CDD" id="cd03257">
    <property type="entry name" value="ABC_NikE_OppD_transporters"/>
    <property type="match status" value="1"/>
</dbReference>
<protein>
    <submittedName>
        <fullName evidence="7">ABC transporter ATP-binding protein</fullName>
    </submittedName>
</protein>
<dbReference type="PANTHER" id="PTHR43776">
    <property type="entry name" value="TRANSPORT ATP-BINDING PROTEIN"/>
    <property type="match status" value="1"/>
</dbReference>
<evidence type="ECO:0000259" key="6">
    <source>
        <dbReference type="PROSITE" id="PS50893"/>
    </source>
</evidence>
<dbReference type="EMBL" id="JAHSTP010000004">
    <property type="protein sequence ID" value="MBZ6152071.1"/>
    <property type="molecule type" value="Genomic_DNA"/>
</dbReference>
<comment type="caution">
    <text evidence="7">The sequence shown here is derived from an EMBL/GenBank/DDBJ whole genome shotgun (WGS) entry which is preliminary data.</text>
</comment>
<dbReference type="InterPro" id="IPR003593">
    <property type="entry name" value="AAA+_ATPase"/>
</dbReference>